<feature type="compositionally biased region" description="Low complexity" evidence="2">
    <location>
        <begin position="1"/>
        <end position="18"/>
    </location>
</feature>
<keyword evidence="1" id="KW-0863">Zinc-finger</keyword>
<reference evidence="4 5" key="1">
    <citation type="submission" date="2018-03" db="EMBL/GenBank/DDBJ databases">
        <title>Genomic Encyclopedia of Archaeal and Bacterial Type Strains, Phase II (KMG-II): from individual species to whole genera.</title>
        <authorList>
            <person name="Goeker M."/>
        </authorList>
    </citation>
    <scope>NUCLEOTIDE SEQUENCE [LARGE SCALE GENOMIC DNA]</scope>
    <source>
        <strain evidence="4 5">DSM 45312</strain>
    </source>
</reference>
<sequence>MTAQGQAEGQAEGQSQEQAEGREPAAGPERPVIEAGLAARLLEAAPARVRRKLDADPRAAREWQWTREDGGWRVAAGAETVRLDAAVLTDASEVGCSCLLGPRCLHLLAVIGVLDVATDDPEEPAGGSPAADGAPGPGPEVAGPQDSAGLQDPAGRSVPAGRRAPDGSQAPAGVQPSAGLRTPVALGADAAESARLAWAAGADLLATGVRAAGVPHRTGLLRAASAARAARLPRLAAACTTAAAGIRDAETPDFALSGYAAALSDLLELAWRLGGGPEGPRPAAVLADAGVARRAYTEIGGLRLYGLACERVVTGSGYAGVVSHVVAAGSYGPPTLWRIGGVVPGGPGQVTAAYRGPVEFGGLTMSHRDLTRSGALAQAASGSADGRLSGGTAATAAAVGGATWWEEPLSSLWEEPAGRQVERALAALAAPSHRTGEDFVFADVTDIGPGPDGTVTAAVVGLDGRVSLAPAAPDDRMTARNLARVAARPGTAARIVARPVPGRPRTLVPIALAPAQGPASGPVFGASFGPASRSATGQGYPLPERYAGRVNLGLDELDAPPPSPPPSSREGPPGAAAAGESEATVDAPAVASGRGSATAAKPAPGPRPPTGALRRALHRIAEGGRGAAPAIAALVPTLKRSGMGGAAELLGELDTAARERVRVFTGESTLPAPDRLALVWTTAMAYTRAAEGSLDLDAWTLPRTPH</sequence>
<keyword evidence="1" id="KW-0862">Zinc</keyword>
<accession>A0A2P8DHS0</accession>
<gene>
    <name evidence="4" type="ORF">CLV63_11053</name>
</gene>
<feature type="region of interest" description="Disordered" evidence="2">
    <location>
        <begin position="554"/>
        <end position="612"/>
    </location>
</feature>
<dbReference type="RefSeq" id="WP_146165570.1">
    <property type="nucleotide sequence ID" value="NZ_PYGA01000010.1"/>
</dbReference>
<feature type="region of interest" description="Disordered" evidence="2">
    <location>
        <begin position="1"/>
        <end position="32"/>
    </location>
</feature>
<evidence type="ECO:0000313" key="5">
    <source>
        <dbReference type="Proteomes" id="UP000240542"/>
    </source>
</evidence>
<keyword evidence="5" id="KW-1185">Reference proteome</keyword>
<feature type="compositionally biased region" description="Low complexity" evidence="2">
    <location>
        <begin position="124"/>
        <end position="144"/>
    </location>
</feature>
<name>A0A2P8DHS0_9ACTN</name>
<evidence type="ECO:0000256" key="1">
    <source>
        <dbReference type="PROSITE-ProRule" id="PRU00325"/>
    </source>
</evidence>
<comment type="caution">
    <text evidence="4">The sequence shown here is derived from an EMBL/GenBank/DDBJ whole genome shotgun (WGS) entry which is preliminary data.</text>
</comment>
<dbReference type="PROSITE" id="PS50966">
    <property type="entry name" value="ZF_SWIM"/>
    <property type="match status" value="1"/>
</dbReference>
<dbReference type="AlphaFoldDB" id="A0A2P8DHS0"/>
<keyword evidence="1" id="KW-0479">Metal-binding</keyword>
<feature type="compositionally biased region" description="Low complexity" evidence="2">
    <location>
        <begin position="568"/>
        <end position="582"/>
    </location>
</feature>
<dbReference type="Proteomes" id="UP000240542">
    <property type="component" value="Unassembled WGS sequence"/>
</dbReference>
<dbReference type="EMBL" id="PYGA01000010">
    <property type="protein sequence ID" value="PSK96756.1"/>
    <property type="molecule type" value="Genomic_DNA"/>
</dbReference>
<dbReference type="GO" id="GO:0008270">
    <property type="term" value="F:zinc ion binding"/>
    <property type="evidence" value="ECO:0007669"/>
    <property type="project" value="UniProtKB-KW"/>
</dbReference>
<evidence type="ECO:0000313" key="4">
    <source>
        <dbReference type="EMBL" id="PSK96756.1"/>
    </source>
</evidence>
<protein>
    <recommendedName>
        <fullName evidence="3">SWIM-type domain-containing protein</fullName>
    </recommendedName>
</protein>
<feature type="region of interest" description="Disordered" evidence="2">
    <location>
        <begin position="119"/>
        <end position="178"/>
    </location>
</feature>
<evidence type="ECO:0000256" key="2">
    <source>
        <dbReference type="SAM" id="MobiDB-lite"/>
    </source>
</evidence>
<proteinExistence type="predicted"/>
<organism evidence="4 5">
    <name type="scientific">Murinocardiopsis flavida</name>
    <dbReference type="NCBI Taxonomy" id="645275"/>
    <lineage>
        <taxon>Bacteria</taxon>
        <taxon>Bacillati</taxon>
        <taxon>Actinomycetota</taxon>
        <taxon>Actinomycetes</taxon>
        <taxon>Streptosporangiales</taxon>
        <taxon>Nocardiopsidaceae</taxon>
        <taxon>Murinocardiopsis</taxon>
    </lineage>
</organism>
<dbReference type="InterPro" id="IPR007527">
    <property type="entry name" value="Znf_SWIM"/>
</dbReference>
<dbReference type="OrthoDB" id="246789at2"/>
<feature type="domain" description="SWIM-type" evidence="3">
    <location>
        <begin position="81"/>
        <end position="115"/>
    </location>
</feature>
<evidence type="ECO:0000259" key="3">
    <source>
        <dbReference type="PROSITE" id="PS50966"/>
    </source>
</evidence>